<feature type="domain" description="G-protein coupled receptors family 1 profile" evidence="6">
    <location>
        <begin position="47"/>
        <end position="143"/>
    </location>
</feature>
<name>A0AAD8B382_BIOPF</name>
<accession>A0AAD8B382</accession>
<evidence type="ECO:0000313" key="8">
    <source>
        <dbReference type="Proteomes" id="UP001233172"/>
    </source>
</evidence>
<comment type="subcellular location">
    <subcellularLocation>
        <location evidence="1">Membrane</location>
    </subcellularLocation>
</comment>
<protein>
    <submittedName>
        <fullName evidence="7">Thyrotropin-releasing hormone receptor</fullName>
    </submittedName>
</protein>
<feature type="transmembrane region" description="Helical" evidence="5">
    <location>
        <begin position="66"/>
        <end position="84"/>
    </location>
</feature>
<dbReference type="Gene3D" id="1.20.1070.10">
    <property type="entry name" value="Rhodopsin 7-helix transmembrane proteins"/>
    <property type="match status" value="1"/>
</dbReference>
<reference evidence="7" key="1">
    <citation type="journal article" date="2023" name="PLoS Negl. Trop. Dis.">
        <title>A genome sequence for Biomphalaria pfeifferi, the major vector snail for the human-infecting parasite Schistosoma mansoni.</title>
        <authorList>
            <person name="Bu L."/>
            <person name="Lu L."/>
            <person name="Laidemitt M.R."/>
            <person name="Zhang S.M."/>
            <person name="Mutuku M."/>
            <person name="Mkoji G."/>
            <person name="Steinauer M."/>
            <person name="Loker E.S."/>
        </authorList>
    </citation>
    <scope>NUCLEOTIDE SEQUENCE</scope>
    <source>
        <strain evidence="7">KasaAsao</strain>
    </source>
</reference>
<keyword evidence="3 5" id="KW-1133">Transmembrane helix</keyword>
<evidence type="ECO:0000259" key="6">
    <source>
        <dbReference type="PROSITE" id="PS50262"/>
    </source>
</evidence>
<evidence type="ECO:0000313" key="7">
    <source>
        <dbReference type="EMBL" id="KAK0047202.1"/>
    </source>
</evidence>
<dbReference type="InterPro" id="IPR017452">
    <property type="entry name" value="GPCR_Rhodpsn_7TM"/>
</dbReference>
<evidence type="ECO:0000256" key="4">
    <source>
        <dbReference type="ARBA" id="ARBA00023136"/>
    </source>
</evidence>
<feature type="transmembrane region" description="Helical" evidence="5">
    <location>
        <begin position="23"/>
        <end position="54"/>
    </location>
</feature>
<proteinExistence type="predicted"/>
<organism evidence="7 8">
    <name type="scientific">Biomphalaria pfeifferi</name>
    <name type="common">Bloodfluke planorb</name>
    <name type="synonym">Freshwater snail</name>
    <dbReference type="NCBI Taxonomy" id="112525"/>
    <lineage>
        <taxon>Eukaryota</taxon>
        <taxon>Metazoa</taxon>
        <taxon>Spiralia</taxon>
        <taxon>Lophotrochozoa</taxon>
        <taxon>Mollusca</taxon>
        <taxon>Gastropoda</taxon>
        <taxon>Heterobranchia</taxon>
        <taxon>Euthyneura</taxon>
        <taxon>Panpulmonata</taxon>
        <taxon>Hygrophila</taxon>
        <taxon>Lymnaeoidea</taxon>
        <taxon>Planorbidae</taxon>
        <taxon>Biomphalaria</taxon>
    </lineage>
</organism>
<keyword evidence="8" id="KW-1185">Reference proteome</keyword>
<reference evidence="7" key="2">
    <citation type="submission" date="2023-04" db="EMBL/GenBank/DDBJ databases">
        <authorList>
            <person name="Bu L."/>
            <person name="Lu L."/>
            <person name="Laidemitt M.R."/>
            <person name="Zhang S.M."/>
            <person name="Mutuku M."/>
            <person name="Mkoji G."/>
            <person name="Steinauer M."/>
            <person name="Loker E.S."/>
        </authorList>
    </citation>
    <scope>NUCLEOTIDE SEQUENCE</scope>
    <source>
        <strain evidence="7">KasaAsao</strain>
        <tissue evidence="7">Whole Snail</tissue>
    </source>
</reference>
<dbReference type="AlphaFoldDB" id="A0AAD8B382"/>
<keyword evidence="7" id="KW-0675">Receptor</keyword>
<evidence type="ECO:0000256" key="2">
    <source>
        <dbReference type="ARBA" id="ARBA00022692"/>
    </source>
</evidence>
<dbReference type="Proteomes" id="UP001233172">
    <property type="component" value="Unassembled WGS sequence"/>
</dbReference>
<keyword evidence="4 5" id="KW-0472">Membrane</keyword>
<comment type="caution">
    <text evidence="7">The sequence shown here is derived from an EMBL/GenBank/DDBJ whole genome shotgun (WGS) entry which is preliminary data.</text>
</comment>
<evidence type="ECO:0000256" key="5">
    <source>
        <dbReference type="SAM" id="Phobius"/>
    </source>
</evidence>
<dbReference type="GO" id="GO:0016020">
    <property type="term" value="C:membrane"/>
    <property type="evidence" value="ECO:0007669"/>
    <property type="project" value="UniProtKB-SubCell"/>
</dbReference>
<dbReference type="PROSITE" id="PS50262">
    <property type="entry name" value="G_PROTEIN_RECEP_F1_2"/>
    <property type="match status" value="1"/>
</dbReference>
<sequence length="143" mass="16157">MAQIYLNSSYPLPTFFFQEPQDVVINIIDLVILCGLPPLLSVCGLLTNILNILVLSKYGLHETTSFLLFPLSVSYLFFSILQLIQRLQSIVAQFDPLLAMSVESFFRVYIDTFPSYFVAISNLHTTIIAVERLVAVCFPLKMS</sequence>
<evidence type="ECO:0000256" key="1">
    <source>
        <dbReference type="ARBA" id="ARBA00004370"/>
    </source>
</evidence>
<dbReference type="SUPFAM" id="SSF81321">
    <property type="entry name" value="Family A G protein-coupled receptor-like"/>
    <property type="match status" value="1"/>
</dbReference>
<evidence type="ECO:0000256" key="3">
    <source>
        <dbReference type="ARBA" id="ARBA00022989"/>
    </source>
</evidence>
<dbReference type="EMBL" id="JASAOG010000154">
    <property type="protein sequence ID" value="KAK0047202.1"/>
    <property type="molecule type" value="Genomic_DNA"/>
</dbReference>
<gene>
    <name evidence="7" type="ORF">Bpfe_023333</name>
</gene>
<keyword evidence="2 5" id="KW-0812">Transmembrane</keyword>